<evidence type="ECO:0000256" key="1">
    <source>
        <dbReference type="SAM" id="MobiDB-lite"/>
    </source>
</evidence>
<dbReference type="Proteomes" id="UP000262177">
    <property type="component" value="Chromosome"/>
</dbReference>
<sequence>MSTPTITINGNYWDRNQLSLAGMNNKTGIIASLGLKEDEVGQKGTMPSIGESGKPISLTTGE</sequence>
<evidence type="ECO:0000313" key="3">
    <source>
        <dbReference type="Proteomes" id="UP000262177"/>
    </source>
</evidence>
<feature type="region of interest" description="Disordered" evidence="1">
    <location>
        <begin position="41"/>
        <end position="62"/>
    </location>
</feature>
<proteinExistence type="predicted"/>
<gene>
    <name evidence="2" type="ORF">BBJK_01390</name>
</gene>
<name>A0A286TC74_BIFBI</name>
<organism evidence="2 3">
    <name type="scientific">Bifidobacterium bifidum LMG 13195</name>
    <dbReference type="NCBI Taxonomy" id="1207542"/>
    <lineage>
        <taxon>Bacteria</taxon>
        <taxon>Bacillati</taxon>
        <taxon>Actinomycetota</taxon>
        <taxon>Actinomycetes</taxon>
        <taxon>Bifidobacteriales</taxon>
        <taxon>Bifidobacteriaceae</taxon>
        <taxon>Bifidobacterium</taxon>
    </lineage>
</organism>
<evidence type="ECO:0000313" key="2">
    <source>
        <dbReference type="EMBL" id="BBA47964.1"/>
    </source>
</evidence>
<dbReference type="AlphaFoldDB" id="A0A286TC74"/>
<dbReference type="EMBL" id="AP018131">
    <property type="protein sequence ID" value="BBA47964.1"/>
    <property type="molecule type" value="Genomic_DNA"/>
</dbReference>
<reference evidence="2 3" key="1">
    <citation type="journal article" date="2017" name="Biosci. Biotechnol. Biochem.">
        <title>Identification and characterization of a sulfoglycosidase from Bifidobacterium bifidum implicated in mucin glycan utilization.</title>
        <authorList>
            <person name="Katoh T."/>
            <person name="Maeshibu T."/>
            <person name="Kikkawa K."/>
            <person name="Gotoh A."/>
            <person name="Tomabechi Y."/>
            <person name="Nakamura M."/>
            <person name="Liao W.-H."/>
            <person name="Yamaguchi M."/>
            <person name="Ashida H."/>
            <person name="Yamamoto K."/>
            <person name="Katayama T."/>
        </authorList>
    </citation>
    <scope>NUCLEOTIDE SEQUENCE [LARGE SCALE GENOMIC DNA]</scope>
    <source>
        <strain evidence="2 3">JCM 7004</strain>
    </source>
</reference>
<protein>
    <submittedName>
        <fullName evidence="2">Uncharacterized protein</fullName>
    </submittedName>
</protein>
<accession>A0A286TC74</accession>